<dbReference type="EMBL" id="CAJVPI010007010">
    <property type="protein sequence ID" value="CAG8681259.1"/>
    <property type="molecule type" value="Genomic_DNA"/>
</dbReference>
<reference evidence="2" key="1">
    <citation type="submission" date="2021-06" db="EMBL/GenBank/DDBJ databases">
        <authorList>
            <person name="Kallberg Y."/>
            <person name="Tangrot J."/>
            <person name="Rosling A."/>
        </authorList>
    </citation>
    <scope>NUCLEOTIDE SEQUENCE</scope>
    <source>
        <strain evidence="2">BR232B</strain>
    </source>
</reference>
<protein>
    <submittedName>
        <fullName evidence="2">7077_t:CDS:1</fullName>
    </submittedName>
</protein>
<dbReference type="AlphaFoldDB" id="A0A9N9EL10"/>
<keyword evidence="3" id="KW-1185">Reference proteome</keyword>
<evidence type="ECO:0000313" key="3">
    <source>
        <dbReference type="Proteomes" id="UP000789739"/>
    </source>
</evidence>
<feature type="region of interest" description="Disordered" evidence="1">
    <location>
        <begin position="17"/>
        <end position="40"/>
    </location>
</feature>
<evidence type="ECO:0000313" key="2">
    <source>
        <dbReference type="EMBL" id="CAG8681259.1"/>
    </source>
</evidence>
<sequence length="95" mass="10801">MDPCDYGPLVPLSPVIHRRRRKLKKEAKERHDLESSKRVKKAKFEGEANLTTSLFASPAAAEMRKKIRKPPMTAIKTNNKWAAEDDEILLSLITS</sequence>
<organism evidence="2 3">
    <name type="scientific">Paraglomus brasilianum</name>
    <dbReference type="NCBI Taxonomy" id="144538"/>
    <lineage>
        <taxon>Eukaryota</taxon>
        <taxon>Fungi</taxon>
        <taxon>Fungi incertae sedis</taxon>
        <taxon>Mucoromycota</taxon>
        <taxon>Glomeromycotina</taxon>
        <taxon>Glomeromycetes</taxon>
        <taxon>Paraglomerales</taxon>
        <taxon>Paraglomeraceae</taxon>
        <taxon>Paraglomus</taxon>
    </lineage>
</organism>
<name>A0A9N9EL10_9GLOM</name>
<feature type="compositionally biased region" description="Basic and acidic residues" evidence="1">
    <location>
        <begin position="26"/>
        <end position="40"/>
    </location>
</feature>
<accession>A0A9N9EL10</accession>
<comment type="caution">
    <text evidence="2">The sequence shown here is derived from an EMBL/GenBank/DDBJ whole genome shotgun (WGS) entry which is preliminary data.</text>
</comment>
<gene>
    <name evidence="2" type="ORF">PBRASI_LOCUS11820</name>
</gene>
<evidence type="ECO:0000256" key="1">
    <source>
        <dbReference type="SAM" id="MobiDB-lite"/>
    </source>
</evidence>
<dbReference type="Proteomes" id="UP000789739">
    <property type="component" value="Unassembled WGS sequence"/>
</dbReference>
<proteinExistence type="predicted"/>
<feature type="non-terminal residue" evidence="2">
    <location>
        <position position="1"/>
    </location>
</feature>